<dbReference type="EMBL" id="BNJG01000001">
    <property type="protein sequence ID" value="GHO52852.1"/>
    <property type="molecule type" value="Genomic_DNA"/>
</dbReference>
<proteinExistence type="predicted"/>
<comment type="caution">
    <text evidence="1">The sequence shown here is derived from an EMBL/GenBank/DDBJ whole genome shotgun (WGS) entry which is preliminary data.</text>
</comment>
<sequence length="625" mass="66253">MYTQPYPEGGQGPAQQNQPPAMANSLLVADCGTVFTKVSLFGLVEGQYRLMARGEAPTTIVPPHEDITRGVMQALNTIEFVTGRKLVKDGLVLTPEQSNGDGVDAFIATISAGGPLRLVVLGAVDAKLESLASQAISGLYAEMHVIPAPSFQAATSRTPLSVGAAGAEERAPTETSSWTQERVTKEWERQLARMRELQPQGALIVGMTDSPAGPSPLQEACQLLVNADRQRKELGSKAGEVPTLYAGAPQYVEAVRRMLKGVSTVTRLDALTASEQLGQVSLAVGGLHERNVIQSLPGYARLQGWSGGATPVATATSLSSLVRFLAQHYAMNVTAVDVGGLTTTVMLAGEQGEFVPTVNAGIGVGPGLSALLQRVGWQRVGRWLPFVVTEEELRQYALNQMAHPASLPTSSRELAFSQAFAREAMMITMEEAQKASGDELNPDLILATGGILAHTPKYSQVAMMLLDALQPRGITSLVLDRTMLISQLGAVASIAPIVAVQVNENDAVSHRLGTCVIPYGDLKPGQLAVRVGVEYSNGRQINVDVMAGSIEVIPLKVNEQALLTLFPAPGVDVGLGPGERARAAEEIDGGLVGLIIDARGRPLALPANDVERHARLTQWMQALNV</sequence>
<gene>
    <name evidence="1" type="ORF">KSB_13270</name>
</gene>
<organism evidence="1 2">
    <name type="scientific">Ktedonobacter robiniae</name>
    <dbReference type="NCBI Taxonomy" id="2778365"/>
    <lineage>
        <taxon>Bacteria</taxon>
        <taxon>Bacillati</taxon>
        <taxon>Chloroflexota</taxon>
        <taxon>Ktedonobacteria</taxon>
        <taxon>Ktedonobacterales</taxon>
        <taxon>Ktedonobacteraceae</taxon>
        <taxon>Ktedonobacter</taxon>
    </lineage>
</organism>
<evidence type="ECO:0000313" key="1">
    <source>
        <dbReference type="EMBL" id="GHO52852.1"/>
    </source>
</evidence>
<dbReference type="InterPro" id="IPR006230">
    <property type="entry name" value="MutL"/>
</dbReference>
<name>A0ABQ3UJE6_9CHLR</name>
<accession>A0ABQ3UJE6</accession>
<protein>
    <recommendedName>
        <fullName evidence="3">Methylaspartate mutase</fullName>
    </recommendedName>
</protein>
<reference evidence="1 2" key="1">
    <citation type="journal article" date="2021" name="Int. J. Syst. Evol. Microbiol.">
        <title>Reticulibacter mediterranei gen. nov., sp. nov., within the new family Reticulibacteraceae fam. nov., and Ktedonospora formicarum gen. nov., sp. nov., Ktedonobacter robiniae sp. nov., Dictyobacter formicarum sp. nov. and Dictyobacter arantiisoli sp. nov., belonging to the class Ktedonobacteria.</title>
        <authorList>
            <person name="Yabe S."/>
            <person name="Zheng Y."/>
            <person name="Wang C.M."/>
            <person name="Sakai Y."/>
            <person name="Abe K."/>
            <person name="Yokota A."/>
            <person name="Donadio S."/>
            <person name="Cavaletti L."/>
            <person name="Monciardini P."/>
        </authorList>
    </citation>
    <scope>NUCLEOTIDE SEQUENCE [LARGE SCALE GENOMIC DNA]</scope>
    <source>
        <strain evidence="1 2">SOSP1-30</strain>
    </source>
</reference>
<dbReference type="Proteomes" id="UP000654345">
    <property type="component" value="Unassembled WGS sequence"/>
</dbReference>
<dbReference type="Pfam" id="PF13941">
    <property type="entry name" value="MutL"/>
    <property type="match status" value="1"/>
</dbReference>
<evidence type="ECO:0008006" key="3">
    <source>
        <dbReference type="Google" id="ProtNLM"/>
    </source>
</evidence>
<evidence type="ECO:0000313" key="2">
    <source>
        <dbReference type="Proteomes" id="UP000654345"/>
    </source>
</evidence>
<keyword evidence="2" id="KW-1185">Reference proteome</keyword>
<dbReference type="RefSeq" id="WP_201369714.1">
    <property type="nucleotide sequence ID" value="NZ_BNJG01000001.1"/>
</dbReference>